<accession>A0AAU9CDM9</accession>
<dbReference type="InterPro" id="IPR046495">
    <property type="entry name" value="DUF6588"/>
</dbReference>
<organism evidence="2 3">
    <name type="scientific">Fulvitalea axinellae</name>
    <dbReference type="NCBI Taxonomy" id="1182444"/>
    <lineage>
        <taxon>Bacteria</taxon>
        <taxon>Pseudomonadati</taxon>
        <taxon>Bacteroidota</taxon>
        <taxon>Cytophagia</taxon>
        <taxon>Cytophagales</taxon>
        <taxon>Persicobacteraceae</taxon>
        <taxon>Fulvitalea</taxon>
    </lineage>
</organism>
<dbReference type="RefSeq" id="WP_338393185.1">
    <property type="nucleotide sequence ID" value="NZ_AP025314.1"/>
</dbReference>
<evidence type="ECO:0000313" key="3">
    <source>
        <dbReference type="Proteomes" id="UP001348817"/>
    </source>
</evidence>
<dbReference type="Proteomes" id="UP001348817">
    <property type="component" value="Chromosome"/>
</dbReference>
<dbReference type="EMBL" id="AP025314">
    <property type="protein sequence ID" value="BDD07888.1"/>
    <property type="molecule type" value="Genomic_DNA"/>
</dbReference>
<reference evidence="2 3" key="1">
    <citation type="submission" date="2021-12" db="EMBL/GenBank/DDBJ databases">
        <title>Genome sequencing of bacteria with rrn-lacking chromosome and rrn-plasmid.</title>
        <authorList>
            <person name="Anda M."/>
            <person name="Iwasaki W."/>
        </authorList>
    </citation>
    <scope>NUCLEOTIDE SEQUENCE [LARGE SCALE GENOMIC DNA]</scope>
    <source>
        <strain evidence="2 3">DSM 100852</strain>
    </source>
</reference>
<keyword evidence="3" id="KW-1185">Reference proteome</keyword>
<protein>
    <submittedName>
        <fullName evidence="2">Uncharacterized protein</fullName>
    </submittedName>
</protein>
<dbReference type="KEGG" id="fax:FUAX_03200"/>
<feature type="chain" id="PRO_5043750939" evidence="1">
    <location>
        <begin position="22"/>
        <end position="351"/>
    </location>
</feature>
<gene>
    <name evidence="2" type="ORF">FUAX_03200</name>
</gene>
<evidence type="ECO:0000256" key="1">
    <source>
        <dbReference type="SAM" id="SignalP"/>
    </source>
</evidence>
<dbReference type="AlphaFoldDB" id="A0AAU9CDM9"/>
<keyword evidence="1" id="KW-0732">Signal</keyword>
<proteinExistence type="predicted"/>
<feature type="signal peptide" evidence="1">
    <location>
        <begin position="1"/>
        <end position="21"/>
    </location>
</feature>
<evidence type="ECO:0000313" key="2">
    <source>
        <dbReference type="EMBL" id="BDD07888.1"/>
    </source>
</evidence>
<name>A0AAU9CDM9_9BACT</name>
<sequence length="351" mass="39230">MRKLKHVFLATFAMWALPAVGQHVNVDQMLVTGVENTNTYFEHYMRPAAKLFGFAPGNAWVNSAKAKKPLEWKIRVIGNVTFMPSKLMTFDFVESQYEALTANNLPNNEAPTIFGRSQWEGTTPTYSYSTTFPNAGNPVEDRGTVNVPTGFDPKRAFGSRIMPIGLIQAEVGLLQSLEVKVRFSPWIGEDEWRTYTWGVGFLHNFTEIEPLRGKAPLDVSAFLGFSYTRNEWALEESPLTANGPRHYAGTKSSNVTFQIVGSKTWNILTLYLLADYSFFFADAELYGEYTHEINPNFILTYRNPAKADYRGGSFGFAGGATLDFGYVSIDAGYTLSRYSNFNVGIGVGLPR</sequence>
<dbReference type="Pfam" id="PF20230">
    <property type="entry name" value="DUF6588"/>
    <property type="match status" value="1"/>
</dbReference>